<gene>
    <name evidence="2" type="ORF">A7U60_g3696</name>
</gene>
<dbReference type="AlphaFoldDB" id="A0A9Q5I0F9"/>
<dbReference type="Proteomes" id="UP000757232">
    <property type="component" value="Unassembled WGS sequence"/>
</dbReference>
<keyword evidence="3" id="KW-1185">Reference proteome</keyword>
<feature type="compositionally biased region" description="Acidic residues" evidence="1">
    <location>
        <begin position="357"/>
        <end position="370"/>
    </location>
</feature>
<dbReference type="EMBL" id="LNZH02000163">
    <property type="protein sequence ID" value="OCB89210.1"/>
    <property type="molecule type" value="Genomic_DNA"/>
</dbReference>
<evidence type="ECO:0000313" key="2">
    <source>
        <dbReference type="EMBL" id="OCB89210.1"/>
    </source>
</evidence>
<feature type="region of interest" description="Disordered" evidence="1">
    <location>
        <begin position="1"/>
        <end position="21"/>
    </location>
</feature>
<feature type="region of interest" description="Disordered" evidence="1">
    <location>
        <begin position="333"/>
        <end position="370"/>
    </location>
</feature>
<dbReference type="OrthoDB" id="2571149at2759"/>
<organism evidence="2 3">
    <name type="scientific">Sanghuangporus baumii</name>
    <name type="common">Phellinus baumii</name>
    <dbReference type="NCBI Taxonomy" id="108892"/>
    <lineage>
        <taxon>Eukaryota</taxon>
        <taxon>Fungi</taxon>
        <taxon>Dikarya</taxon>
        <taxon>Basidiomycota</taxon>
        <taxon>Agaricomycotina</taxon>
        <taxon>Agaricomycetes</taxon>
        <taxon>Hymenochaetales</taxon>
        <taxon>Hymenochaetaceae</taxon>
        <taxon>Sanghuangporus</taxon>
    </lineage>
</organism>
<reference evidence="2" key="1">
    <citation type="submission" date="2016-06" db="EMBL/GenBank/DDBJ databases">
        <title>Draft Genome sequence of the fungus Inonotus baumii.</title>
        <authorList>
            <person name="Zhu H."/>
            <person name="Lin W."/>
        </authorList>
    </citation>
    <scope>NUCLEOTIDE SEQUENCE</scope>
    <source>
        <strain evidence="2">821</strain>
    </source>
</reference>
<name>A0A9Q5I0F9_SANBA</name>
<protein>
    <submittedName>
        <fullName evidence="2">Uncharacterized protein</fullName>
    </submittedName>
</protein>
<sequence length="370" mass="42705">MAAGIPVFSKNETSGSKIASGPSIRRGAGVPQLFADDCACTPYSRYLDDAFMIISAMSLNSPEVAREKLLQAHKFLDRFRAAENGNEKLQKVLLRYNAMIKAKQKKERLKSMIIEQSLWQDRLRNRPIMTGGFLKPTILNPPLPRLKPQPLHISMMMYRRRVGYERMAQKYIRLKGYQEDLGTEVKFEEALLSELRSQPIRQYAFEPAFYTVKGWGLDVAAQRFEIGRSMTRGVERATTQYPPELLEQIREARREKIRNKTRERERERRGDYSRNVIKRNRKRAPAHILETMSENRRRADATIRSASEVGYVGMTKSRLGVKMKNPNLWRELEEGNGEKPEFQAGCSSVRDKKDQEGEKEEDQDELASGQ</sequence>
<evidence type="ECO:0000313" key="3">
    <source>
        <dbReference type="Proteomes" id="UP000757232"/>
    </source>
</evidence>
<proteinExistence type="predicted"/>
<comment type="caution">
    <text evidence="2">The sequence shown here is derived from an EMBL/GenBank/DDBJ whole genome shotgun (WGS) entry which is preliminary data.</text>
</comment>
<evidence type="ECO:0000256" key="1">
    <source>
        <dbReference type="SAM" id="MobiDB-lite"/>
    </source>
</evidence>
<accession>A0A9Q5I0F9</accession>